<dbReference type="Proteomes" id="UP000077552">
    <property type="component" value="Unassembled WGS sequence"/>
</dbReference>
<proteinExistence type="predicted"/>
<reference evidence="1 2" key="1">
    <citation type="submission" date="2016-05" db="EMBL/GenBank/DDBJ databases">
        <title>Genome sequencing of Vitellibacter soesokkakensis RSSK-12.</title>
        <authorList>
            <person name="Thevarajoo S."/>
            <person name="Selvaratnam C."/>
            <person name="Goh K.M."/>
            <person name="Chan K.-G."/>
            <person name="Chong C.S."/>
        </authorList>
    </citation>
    <scope>NUCLEOTIDE SEQUENCE [LARGE SCALE GENOMIC DNA]</scope>
    <source>
        <strain evidence="1 2">RSSK-12</strain>
    </source>
</reference>
<organism evidence="1 2">
    <name type="scientific">Aequorivita soesokkakensis</name>
    <dbReference type="NCBI Taxonomy" id="1385699"/>
    <lineage>
        <taxon>Bacteria</taxon>
        <taxon>Pseudomonadati</taxon>
        <taxon>Bacteroidota</taxon>
        <taxon>Flavobacteriia</taxon>
        <taxon>Flavobacteriales</taxon>
        <taxon>Flavobacteriaceae</taxon>
        <taxon>Aequorivita</taxon>
    </lineage>
</organism>
<comment type="caution">
    <text evidence="1">The sequence shown here is derived from an EMBL/GenBank/DDBJ whole genome shotgun (WGS) entry which is preliminary data.</text>
</comment>
<dbReference type="RefSeq" id="WP_068763017.1">
    <property type="nucleotide sequence ID" value="NZ_LXIE01000049.1"/>
</dbReference>
<dbReference type="PROSITE" id="PS51257">
    <property type="entry name" value="PROKAR_LIPOPROTEIN"/>
    <property type="match status" value="1"/>
</dbReference>
<evidence type="ECO:0000313" key="2">
    <source>
        <dbReference type="Proteomes" id="UP000077552"/>
    </source>
</evidence>
<dbReference type="EMBL" id="LXIE01000049">
    <property type="protein sequence ID" value="OAD90320.1"/>
    <property type="molecule type" value="Genomic_DNA"/>
</dbReference>
<dbReference type="OrthoDB" id="794403at2"/>
<keyword evidence="2" id="KW-1185">Reference proteome</keyword>
<evidence type="ECO:0008006" key="3">
    <source>
        <dbReference type="Google" id="ProtNLM"/>
    </source>
</evidence>
<sequence>MKKYLLVFTILSIISITSCKNEIKNGDSEVMAPEDSNVLGNDVNTPQIACYKYTSAKDTVLIQMERMNDEVAGTLSYNYYEKDKNDGTFEGKIVGDTLFATYTFGAEGKTSVREIMFIEKGNKLIEGFGEVEEIDGKMKFKKNTKFNFNSLMPLAQIDCDGN</sequence>
<accession>A0A1A9LAN1</accession>
<dbReference type="STRING" id="1385699.A7A78_07175"/>
<gene>
    <name evidence="1" type="ORF">A7A78_07175</name>
</gene>
<dbReference type="AlphaFoldDB" id="A0A1A9LAN1"/>
<evidence type="ECO:0000313" key="1">
    <source>
        <dbReference type="EMBL" id="OAD90320.1"/>
    </source>
</evidence>
<protein>
    <recommendedName>
        <fullName evidence="3">Lipoprotein</fullName>
    </recommendedName>
</protein>
<name>A0A1A9LAN1_9FLAO</name>